<protein>
    <submittedName>
        <fullName evidence="3">Uncharacterized protein</fullName>
    </submittedName>
</protein>
<sequence>MRTLAPLPRLSSCLIACVLVALLSLLAGPALAQTDTIVRTNGDEVPGRVLSISPLSISYVTGTDTVRVPTTGVFLIRYANGTKEVISRLTTPTEPAKQPDGPSGTQLEARGRADALVRYRGSQAVTGAAAATFFLGPVLGLLSTSAIANAPVQLRNLDAPAPAMLTNSNYAAGYSQQADATKRRQAWKGYGIGVGLQLVLIGLVIGTAGN</sequence>
<evidence type="ECO:0000256" key="1">
    <source>
        <dbReference type="SAM" id="MobiDB-lite"/>
    </source>
</evidence>
<evidence type="ECO:0000313" key="3">
    <source>
        <dbReference type="EMBL" id="SFQ20690.1"/>
    </source>
</evidence>
<dbReference type="Proteomes" id="UP000199029">
    <property type="component" value="Unassembled WGS sequence"/>
</dbReference>
<accession>A0A1I5WLY9</accession>
<feature type="region of interest" description="Disordered" evidence="1">
    <location>
        <begin position="88"/>
        <end position="108"/>
    </location>
</feature>
<evidence type="ECO:0000256" key="2">
    <source>
        <dbReference type="SAM" id="SignalP"/>
    </source>
</evidence>
<dbReference type="RefSeq" id="WP_143080083.1">
    <property type="nucleotide sequence ID" value="NZ_FOXS01000002.1"/>
</dbReference>
<dbReference type="EMBL" id="FOXS01000002">
    <property type="protein sequence ID" value="SFQ20690.1"/>
    <property type="molecule type" value="Genomic_DNA"/>
</dbReference>
<gene>
    <name evidence="3" type="ORF">SAMN04515668_1386</name>
</gene>
<keyword evidence="2" id="KW-0732">Signal</keyword>
<evidence type="ECO:0000313" key="4">
    <source>
        <dbReference type="Proteomes" id="UP000199029"/>
    </source>
</evidence>
<reference evidence="4" key="1">
    <citation type="submission" date="2016-10" db="EMBL/GenBank/DDBJ databases">
        <authorList>
            <person name="Varghese N."/>
            <person name="Submissions S."/>
        </authorList>
    </citation>
    <scope>NUCLEOTIDE SEQUENCE [LARGE SCALE GENOMIC DNA]</scope>
    <source>
        <strain evidence="4">OR362-8,ATCC BAA-1266,JCM 13504</strain>
    </source>
</reference>
<organism evidence="3 4">
    <name type="scientific">Hymenobacter arizonensis</name>
    <name type="common">Siccationidurans arizonensis</name>
    <dbReference type="NCBI Taxonomy" id="1227077"/>
    <lineage>
        <taxon>Bacteria</taxon>
        <taxon>Pseudomonadati</taxon>
        <taxon>Bacteroidota</taxon>
        <taxon>Cytophagia</taxon>
        <taxon>Cytophagales</taxon>
        <taxon>Hymenobacteraceae</taxon>
        <taxon>Hymenobacter</taxon>
    </lineage>
</organism>
<keyword evidence="4" id="KW-1185">Reference proteome</keyword>
<dbReference type="STRING" id="1227077.SAMN04515668_1386"/>
<feature type="chain" id="PRO_5011745357" evidence="2">
    <location>
        <begin position="33"/>
        <end position="210"/>
    </location>
</feature>
<dbReference type="AlphaFoldDB" id="A0A1I5WLY9"/>
<proteinExistence type="predicted"/>
<dbReference type="OrthoDB" id="1427164at2"/>
<feature type="signal peptide" evidence="2">
    <location>
        <begin position="1"/>
        <end position="32"/>
    </location>
</feature>
<name>A0A1I5WLY9_HYMAR</name>